<dbReference type="KEGG" id="vg:41901021"/>
<evidence type="ECO:0000313" key="2">
    <source>
        <dbReference type="Proteomes" id="UP000241775"/>
    </source>
</evidence>
<proteinExistence type="predicted"/>
<protein>
    <submittedName>
        <fullName evidence="1">Major capsid protein</fullName>
    </submittedName>
</protein>
<dbReference type="InterPro" id="IPR020049">
    <property type="entry name" value="Major_capsid-like"/>
</dbReference>
<dbReference type="GeneID" id="41901021"/>
<organism evidence="1 2">
    <name type="scientific">Pectobacterium phage PEAT2</name>
    <dbReference type="NCBI Taxonomy" id="2053078"/>
    <lineage>
        <taxon>Viruses</taxon>
        <taxon>Duplodnaviria</taxon>
        <taxon>Heunggongvirae</taxon>
        <taxon>Uroviricota</taxon>
        <taxon>Caudoviricetes</taxon>
        <taxon>Jameshumphriesvirinae</taxon>
        <taxon>Peatvirus</taxon>
        <taxon>Peatvirus peat2</taxon>
    </lineage>
</organism>
<dbReference type="Proteomes" id="UP000241775">
    <property type="component" value="Segment"/>
</dbReference>
<accession>A0A2H4N7B3</accession>
<sequence>MGFPINVVDAATGFQFSYDSELQNMRTADAGVAFYISQLTNLESKVYETLYPDIIFPELVPVNTSDPEWIDQVAYLSFNGVTMGKFIAANGRDLPQSDIDTNISHIPVNYAGNSFGYSLEELRKATAMRIPLDAAKARIAYRGAMQHSQQVAFFGDADRNMYGLFNHPNVPLDNSTINWNTATGNEMVAALNSLLIKVWNQSNTRHVANTLLLPTTIWSIISSKRMDTGTDTTVLEFFRRNNNSTGVTGQELDIRAVLWLNDAGVGGAPRMMAYEKNEDNLTMRNPIPWRSLPPQATALRLEIPCEYKISGCEFRYPLSAAYRDLVAPTA</sequence>
<dbReference type="EMBL" id="MG432137">
    <property type="protein sequence ID" value="ATV25079.1"/>
    <property type="molecule type" value="Genomic_DNA"/>
</dbReference>
<name>A0A2H4N7B3_9CAUD</name>
<reference evidence="1 2" key="1">
    <citation type="submission" date="2017-11" db="EMBL/GenBank/DDBJ databases">
        <title>Complete genome sequence of phytopathogenic Pectobacterium atrosepticum bacteriophage Peat2 includes a CRISPR Cas4 nuclease.</title>
        <authorList>
            <person name="Kalischuk M."/>
            <person name="Hachey J."/>
            <person name="Thomas D."/>
            <person name="Kawchuk L."/>
        </authorList>
    </citation>
    <scope>NUCLEOTIDE SEQUENCE [LARGE SCALE GENOMIC DNA]</scope>
</reference>
<evidence type="ECO:0000313" key="1">
    <source>
        <dbReference type="EMBL" id="ATV25079.1"/>
    </source>
</evidence>
<dbReference type="RefSeq" id="YP_009702220.1">
    <property type="nucleotide sequence ID" value="NC_044940.1"/>
</dbReference>
<dbReference type="PIRSF" id="PIRSF029202">
    <property type="entry name" value="UCP029202"/>
    <property type="match status" value="1"/>
</dbReference>
<keyword evidence="2" id="KW-1185">Reference proteome</keyword>
<dbReference type="Pfam" id="PF09950">
    <property type="entry name" value="Major_capside"/>
    <property type="match status" value="1"/>
</dbReference>